<keyword evidence="2" id="KW-0813">Transport</keyword>
<dbReference type="InterPro" id="IPR036249">
    <property type="entry name" value="Thioredoxin-like_sf"/>
</dbReference>
<dbReference type="OrthoDB" id="9790390at2"/>
<name>A0A5P2H4Q6_9BURK</name>
<dbReference type="GO" id="GO:0006950">
    <property type="term" value="P:response to stress"/>
    <property type="evidence" value="ECO:0007669"/>
    <property type="project" value="UniProtKB-ARBA"/>
</dbReference>
<organism evidence="8 9">
    <name type="scientific">Cupriavidus pauculus</name>
    <dbReference type="NCBI Taxonomy" id="82633"/>
    <lineage>
        <taxon>Bacteria</taxon>
        <taxon>Pseudomonadati</taxon>
        <taxon>Pseudomonadota</taxon>
        <taxon>Betaproteobacteria</taxon>
        <taxon>Burkholderiales</taxon>
        <taxon>Burkholderiaceae</taxon>
        <taxon>Cupriavidus</taxon>
    </lineage>
</organism>
<dbReference type="InterPro" id="IPR013766">
    <property type="entry name" value="Thioredoxin_domain"/>
</dbReference>
<dbReference type="EMBL" id="CP044065">
    <property type="protein sequence ID" value="QET02493.1"/>
    <property type="molecule type" value="Genomic_DNA"/>
</dbReference>
<dbReference type="InterPro" id="IPR005746">
    <property type="entry name" value="Thioredoxin"/>
</dbReference>
<dbReference type="InterPro" id="IPR011990">
    <property type="entry name" value="TPR-like_helical_dom_sf"/>
</dbReference>
<dbReference type="InterPro" id="IPR017937">
    <property type="entry name" value="Thioredoxin_CS"/>
</dbReference>
<dbReference type="Pfam" id="PF14561">
    <property type="entry name" value="TPR_20"/>
    <property type="match status" value="1"/>
</dbReference>
<dbReference type="PROSITE" id="PS00194">
    <property type="entry name" value="THIOREDOXIN_1"/>
    <property type="match status" value="1"/>
</dbReference>
<proteinExistence type="inferred from homology"/>
<dbReference type="PANTHER" id="PTHR45663:SF11">
    <property type="entry name" value="GEO12009P1"/>
    <property type="match status" value="1"/>
</dbReference>
<dbReference type="Gene3D" id="3.40.30.10">
    <property type="entry name" value="Glutaredoxin"/>
    <property type="match status" value="1"/>
</dbReference>
<evidence type="ECO:0000256" key="5">
    <source>
        <dbReference type="ARBA" id="ARBA00023284"/>
    </source>
</evidence>
<dbReference type="PROSITE" id="PS51352">
    <property type="entry name" value="THIOREDOXIN_2"/>
    <property type="match status" value="1"/>
</dbReference>
<keyword evidence="3" id="KW-0249">Electron transport</keyword>
<gene>
    <name evidence="8" type="primary">trxA</name>
    <name evidence="8" type="ORF">FOB72_10880</name>
</gene>
<evidence type="ECO:0000256" key="1">
    <source>
        <dbReference type="ARBA" id="ARBA00008987"/>
    </source>
</evidence>
<accession>A0A5P2H4Q6</accession>
<keyword evidence="4" id="KW-1015">Disulfide bond</keyword>
<evidence type="ECO:0000256" key="6">
    <source>
        <dbReference type="NCBIfam" id="TIGR01068"/>
    </source>
</evidence>
<dbReference type="GO" id="GO:0015035">
    <property type="term" value="F:protein-disulfide reductase activity"/>
    <property type="evidence" value="ECO:0007669"/>
    <property type="project" value="UniProtKB-UniRule"/>
</dbReference>
<dbReference type="AlphaFoldDB" id="A0A5P2H4Q6"/>
<sequence>MSDVTLQNFEAEVIELSRQVPVLVDFWAPWCGPCRTLGPMLEKLEAEAGGTWRLAKVNVDENQQLAAHFGVRSIPHVVAFVDGEAVDQFTGVLPESGLREFLERLSPNPADLALVEARHRLEAGDRDGAQEAFLAALDYDPTADDVRLAYISFLLDGNAIAEAEAEFARLSPQATQLDGFAALRTRIDAMQNVSDMPDAGTLNARVEANPADLPARLDLARVLIARREYEGALAQLLEIVRRDRTFEDDAGRKTMLSVFDMLTEQPEIVSRWRRQLATALN</sequence>
<dbReference type="Pfam" id="PF00085">
    <property type="entry name" value="Thioredoxin"/>
    <property type="match status" value="1"/>
</dbReference>
<feature type="domain" description="Thioredoxin" evidence="7">
    <location>
        <begin position="1"/>
        <end position="107"/>
    </location>
</feature>
<dbReference type="SUPFAM" id="SSF52833">
    <property type="entry name" value="Thioredoxin-like"/>
    <property type="match status" value="1"/>
</dbReference>
<dbReference type="Proteomes" id="UP000322822">
    <property type="component" value="Chromosome 1"/>
</dbReference>
<evidence type="ECO:0000313" key="9">
    <source>
        <dbReference type="Proteomes" id="UP000322822"/>
    </source>
</evidence>
<dbReference type="CDD" id="cd02947">
    <property type="entry name" value="TRX_family"/>
    <property type="match status" value="1"/>
</dbReference>
<dbReference type="PANTHER" id="PTHR45663">
    <property type="entry name" value="GEO12009P1"/>
    <property type="match status" value="1"/>
</dbReference>
<evidence type="ECO:0000256" key="3">
    <source>
        <dbReference type="ARBA" id="ARBA00022982"/>
    </source>
</evidence>
<dbReference type="FunFam" id="3.40.30.10:FF:000001">
    <property type="entry name" value="Thioredoxin"/>
    <property type="match status" value="1"/>
</dbReference>
<dbReference type="PRINTS" id="PR00421">
    <property type="entry name" value="THIOREDOXIN"/>
</dbReference>
<evidence type="ECO:0000256" key="2">
    <source>
        <dbReference type="ARBA" id="ARBA00022448"/>
    </source>
</evidence>
<dbReference type="Gene3D" id="1.25.40.10">
    <property type="entry name" value="Tetratricopeptide repeat domain"/>
    <property type="match status" value="1"/>
</dbReference>
<evidence type="ECO:0000256" key="4">
    <source>
        <dbReference type="ARBA" id="ARBA00023157"/>
    </source>
</evidence>
<evidence type="ECO:0000313" key="8">
    <source>
        <dbReference type="EMBL" id="QET02493.1"/>
    </source>
</evidence>
<protein>
    <recommendedName>
        <fullName evidence="6">Thioredoxin</fullName>
    </recommendedName>
</protein>
<dbReference type="RefSeq" id="WP_150372525.1">
    <property type="nucleotide sequence ID" value="NZ_CP044065.1"/>
</dbReference>
<reference evidence="8 9" key="1">
    <citation type="submission" date="2019-09" db="EMBL/GenBank/DDBJ databases">
        <title>FDA dAtabase for Regulatory Grade micrObial Sequences (FDA-ARGOS): Supporting development and validation of Infectious Disease Dx tests.</title>
        <authorList>
            <person name="Sciortino C."/>
            <person name="Tallon L."/>
            <person name="Sadzewicz L."/>
            <person name="Vavikolanu K."/>
            <person name="Mehta A."/>
            <person name="Aluvathingal J."/>
            <person name="Nadendla S."/>
            <person name="Nandy P."/>
            <person name="Geyer C."/>
            <person name="Yan Y."/>
            <person name="Sichtig H."/>
        </authorList>
    </citation>
    <scope>NUCLEOTIDE SEQUENCE [LARGE SCALE GENOMIC DNA]</scope>
    <source>
        <strain evidence="8 9">FDAARGOS_664</strain>
    </source>
</reference>
<keyword evidence="5" id="KW-0676">Redox-active center</keyword>
<evidence type="ECO:0000259" key="7">
    <source>
        <dbReference type="PROSITE" id="PS51352"/>
    </source>
</evidence>
<dbReference type="GO" id="GO:0005737">
    <property type="term" value="C:cytoplasm"/>
    <property type="evidence" value="ECO:0007669"/>
    <property type="project" value="TreeGrafter"/>
</dbReference>
<comment type="similarity">
    <text evidence="1">Belongs to the thioredoxin family.</text>
</comment>
<dbReference type="SUPFAM" id="SSF48452">
    <property type="entry name" value="TPR-like"/>
    <property type="match status" value="1"/>
</dbReference>
<dbReference type="NCBIfam" id="TIGR01068">
    <property type="entry name" value="thioredoxin"/>
    <property type="match status" value="1"/>
</dbReference>
<dbReference type="Pfam" id="PF14559">
    <property type="entry name" value="TPR_19"/>
    <property type="match status" value="1"/>
</dbReference>